<evidence type="ECO:0000256" key="5">
    <source>
        <dbReference type="HAMAP-Rule" id="MF_03040"/>
    </source>
</evidence>
<dbReference type="Gene3D" id="3.90.1140.10">
    <property type="entry name" value="Cyclic phosphodiesterase"/>
    <property type="match status" value="1"/>
</dbReference>
<feature type="active site" description="Proton donor/acceptor" evidence="5">
    <location>
        <position position="254"/>
    </location>
</feature>
<dbReference type="InterPro" id="IPR027521">
    <property type="entry name" value="Usb1"/>
</dbReference>
<gene>
    <name evidence="5" type="primary">USB1</name>
    <name evidence="7" type="ORF">UV8b_01454</name>
</gene>
<dbReference type="GO" id="GO:0016829">
    <property type="term" value="F:lyase activity"/>
    <property type="evidence" value="ECO:0007669"/>
    <property type="project" value="UniProtKB-KW"/>
</dbReference>
<keyword evidence="4 5" id="KW-0539">Nucleus</keyword>
<sequence>MAMGLVDYSSSSSDGDEDVEDSPASKRRKLADGPDGPDGPDGESRAQLPPLPAAFHDLYASTVRQSVVDDPSLHQGRKRLNPHVVGNWPSHVYVEWHPSKSQHHVLESLVRKTRQLVGHGIHLHSLLTSDLGTELPLHISLSKPLSLAGSLKDGFFARLEESVRRSGVAPFSVRPAGLAWCKSPDSDRTFFVLRVVTASDASPGGGGDMRQPSGPAANPELMALLARCNGVAACFQQPPLYQQTRSESADAAFHVSIGWTMGAPDEETCLGVLKKLGDDVGRDICSWRIGVDGVKVKIGNVVSHVSLSATRKGRIDGDGLDSLFGV</sequence>
<evidence type="ECO:0000256" key="1">
    <source>
        <dbReference type="ARBA" id="ARBA00022722"/>
    </source>
</evidence>
<evidence type="ECO:0000256" key="3">
    <source>
        <dbReference type="ARBA" id="ARBA00023239"/>
    </source>
</evidence>
<dbReference type="OrthoDB" id="49151at2759"/>
<proteinExistence type="inferred from homology"/>
<comment type="subcellular location">
    <subcellularLocation>
        <location evidence="5">Nucleus</location>
    </subcellularLocation>
</comment>
<evidence type="ECO:0000313" key="7">
    <source>
        <dbReference type="EMBL" id="QUC17213.1"/>
    </source>
</evidence>
<organism evidence="7 8">
    <name type="scientific">Ustilaginoidea virens</name>
    <name type="common">Rice false smut fungus</name>
    <name type="synonym">Villosiclava virens</name>
    <dbReference type="NCBI Taxonomy" id="1159556"/>
    <lineage>
        <taxon>Eukaryota</taxon>
        <taxon>Fungi</taxon>
        <taxon>Dikarya</taxon>
        <taxon>Ascomycota</taxon>
        <taxon>Pezizomycotina</taxon>
        <taxon>Sordariomycetes</taxon>
        <taxon>Hypocreomycetidae</taxon>
        <taxon>Hypocreales</taxon>
        <taxon>Clavicipitaceae</taxon>
        <taxon>Ustilaginoidea</taxon>
    </lineage>
</organism>
<name>A0A8E5HKY7_USTVR</name>
<dbReference type="PANTHER" id="PTHR13522:SF3">
    <property type="entry name" value="U6 SNRNA PHOSPHODIESTERASE 1"/>
    <property type="match status" value="1"/>
</dbReference>
<evidence type="ECO:0000256" key="4">
    <source>
        <dbReference type="ARBA" id="ARBA00023242"/>
    </source>
</evidence>
<dbReference type="Pfam" id="PF09749">
    <property type="entry name" value="HVSL"/>
    <property type="match status" value="1"/>
</dbReference>
<comment type="function">
    <text evidence="5">Phosphodiesterase responsible for the U6 snRNA 3' end processing. Acts as an exoribonuclease (RNase) responsible for trimming the poly(U) tract of the last nucleotides in the pre-U6 snRNA molecule, leading to the formation of mature U6 snRNA.</text>
</comment>
<evidence type="ECO:0000313" key="8">
    <source>
        <dbReference type="Proteomes" id="UP000027002"/>
    </source>
</evidence>
<dbReference type="GO" id="GO:0034477">
    <property type="term" value="P:U6 snRNA 3'-end processing"/>
    <property type="evidence" value="ECO:0007669"/>
    <property type="project" value="UniProtKB-UniRule"/>
</dbReference>
<keyword evidence="1 5" id="KW-0540">Nuclease</keyword>
<reference evidence="7" key="1">
    <citation type="submission" date="2020-03" db="EMBL/GenBank/DDBJ databases">
        <title>A mixture of massive structural variations and highly conserved coding sequences in Ustilaginoidea virens genome.</title>
        <authorList>
            <person name="Zhang K."/>
            <person name="Zhao Z."/>
            <person name="Zhang Z."/>
            <person name="Li Y."/>
            <person name="Hsiang T."/>
            <person name="Sun W."/>
        </authorList>
    </citation>
    <scope>NUCLEOTIDE SEQUENCE</scope>
    <source>
        <strain evidence="7">UV-8b</strain>
    </source>
</reference>
<comment type="similarity">
    <text evidence="5">Belongs to the 2H phosphoesterase superfamily. USB1 family.</text>
</comment>
<evidence type="ECO:0000256" key="2">
    <source>
        <dbReference type="ARBA" id="ARBA00022801"/>
    </source>
</evidence>
<dbReference type="HAMAP" id="MF_03040">
    <property type="entry name" value="USB1"/>
    <property type="match status" value="1"/>
</dbReference>
<dbReference type="GO" id="GO:0005634">
    <property type="term" value="C:nucleus"/>
    <property type="evidence" value="ECO:0007669"/>
    <property type="project" value="UniProtKB-SubCell"/>
</dbReference>
<dbReference type="PANTHER" id="PTHR13522">
    <property type="entry name" value="U6 SNRNA PHOSPHODIESTERASE 1"/>
    <property type="match status" value="1"/>
</dbReference>
<feature type="active site" description="Proton donor/acceptor" evidence="5">
    <location>
        <position position="138"/>
    </location>
</feature>
<keyword evidence="2 5" id="KW-0378">Hydrolase</keyword>
<dbReference type="EC" id="3.1.4.-" evidence="5"/>
<dbReference type="GO" id="GO:1990838">
    <property type="term" value="F:poly(U)-specific exoribonuclease activity, producing 3' uridine cyclic phosphate ends"/>
    <property type="evidence" value="ECO:0007669"/>
    <property type="project" value="UniProtKB-UniRule"/>
</dbReference>
<evidence type="ECO:0000256" key="6">
    <source>
        <dbReference type="SAM" id="MobiDB-lite"/>
    </source>
</evidence>
<keyword evidence="8" id="KW-1185">Reference proteome</keyword>
<keyword evidence="3" id="KW-0456">Lyase</keyword>
<dbReference type="EMBL" id="CP072753">
    <property type="protein sequence ID" value="QUC17213.1"/>
    <property type="molecule type" value="Genomic_DNA"/>
</dbReference>
<feature type="compositionally biased region" description="Low complexity" evidence="6">
    <location>
        <begin position="1"/>
        <end position="13"/>
    </location>
</feature>
<protein>
    <recommendedName>
        <fullName evidence="5">U6 snRNA phosphodiesterase</fullName>
        <ecNumber evidence="5">3.1.4.-</ecNumber>
    </recommendedName>
</protein>
<dbReference type="AlphaFoldDB" id="A0A8E5HKY7"/>
<accession>A0A8E5HKY7</accession>
<dbReference type="Proteomes" id="UP000027002">
    <property type="component" value="Chromosome 1"/>
</dbReference>
<feature type="region of interest" description="Disordered" evidence="6">
    <location>
        <begin position="1"/>
        <end position="49"/>
    </location>
</feature>